<feature type="compositionally biased region" description="Basic and acidic residues" evidence="8">
    <location>
        <begin position="294"/>
        <end position="308"/>
    </location>
</feature>
<dbReference type="GO" id="GO:0031965">
    <property type="term" value="C:nuclear membrane"/>
    <property type="evidence" value="ECO:0007669"/>
    <property type="project" value="UniProtKB-SubCell"/>
</dbReference>
<dbReference type="InterPro" id="IPR012315">
    <property type="entry name" value="KASH"/>
</dbReference>
<evidence type="ECO:0000256" key="5">
    <source>
        <dbReference type="ARBA" id="ARBA00023136"/>
    </source>
</evidence>
<dbReference type="GO" id="GO:0048471">
    <property type="term" value="C:perinuclear region of cytoplasm"/>
    <property type="evidence" value="ECO:0007669"/>
    <property type="project" value="TreeGrafter"/>
</dbReference>
<keyword evidence="4" id="KW-1133">Transmembrane helix</keyword>
<name>A0A6V7ULT8_MELEN</name>
<dbReference type="GO" id="GO:0007010">
    <property type="term" value="P:cytoskeleton organization"/>
    <property type="evidence" value="ECO:0007669"/>
    <property type="project" value="TreeGrafter"/>
</dbReference>
<feature type="topological domain" description="Cytoplasmic" evidence="7">
    <location>
        <begin position="1"/>
        <end position="320"/>
    </location>
</feature>
<accession>A0A6V7ULT8</accession>
<dbReference type="PANTHER" id="PTHR21524">
    <property type="entry name" value="SPECTRIN REPEAT CONTAINING NUCLEAR ENVELOPE PROTEIN 2"/>
    <property type="match status" value="1"/>
</dbReference>
<evidence type="ECO:0000256" key="1">
    <source>
        <dbReference type="ARBA" id="ARBA00004126"/>
    </source>
</evidence>
<feature type="domain" description="KASH" evidence="9">
    <location>
        <begin position="312"/>
        <end position="371"/>
    </location>
</feature>
<evidence type="ECO:0000259" key="9">
    <source>
        <dbReference type="PROSITE" id="PS51049"/>
    </source>
</evidence>
<dbReference type="EMBL" id="CAJEWN010000078">
    <property type="protein sequence ID" value="CAD2160191.1"/>
    <property type="molecule type" value="Genomic_DNA"/>
</dbReference>
<sequence>MTEEASSYETTKQTDTDLLPPTTPFKEEEKKIEEKEGFLSIEGRVLDEERKEKEEEKLKKPESVDLKEEPSKPILEMEVIREIEKVEEGSFPEGIIEVVEGEQEKKEDFEEEEGEKSKESFTNLEVEQKKEEFDTLPKILLENEMIDGKVKDEEKPVKSESIAKGLGSILTHEKTTETQLIEELIPSSSQIKEEKEENKLEELTTIFDQQQPSTSTITTTKQHLEPDYDIEAAAEMFAAAFPNREPKDVLREHGITDLELVLDEESEEEEYEIESLPGSIIYPDGETPESPVPDDPRQSDRVSRSSQELDDRSRWRRVLRTALPLQAMLVLLLGAACLVPHCDDDYCCHLLNNFARSFEPQLDFTNGPPPF</sequence>
<dbReference type="Pfam" id="PF10541">
    <property type="entry name" value="KASH"/>
    <property type="match status" value="1"/>
</dbReference>
<dbReference type="AlphaFoldDB" id="A0A6V7ULT8"/>
<organism evidence="10 11">
    <name type="scientific">Meloidogyne enterolobii</name>
    <name type="common">Root-knot nematode worm</name>
    <name type="synonym">Meloidogyne mayaguensis</name>
    <dbReference type="NCBI Taxonomy" id="390850"/>
    <lineage>
        <taxon>Eukaryota</taxon>
        <taxon>Metazoa</taxon>
        <taxon>Ecdysozoa</taxon>
        <taxon>Nematoda</taxon>
        <taxon>Chromadorea</taxon>
        <taxon>Rhabditida</taxon>
        <taxon>Tylenchina</taxon>
        <taxon>Tylenchomorpha</taxon>
        <taxon>Tylenchoidea</taxon>
        <taxon>Meloidogynidae</taxon>
        <taxon>Meloidogyninae</taxon>
        <taxon>Meloidogyne</taxon>
    </lineage>
</organism>
<evidence type="ECO:0000313" key="11">
    <source>
        <dbReference type="Proteomes" id="UP000580250"/>
    </source>
</evidence>
<feature type="topological domain" description="Perinuclear space" evidence="7">
    <location>
        <begin position="342"/>
        <end position="371"/>
    </location>
</feature>
<dbReference type="Proteomes" id="UP000580250">
    <property type="component" value="Unassembled WGS sequence"/>
</dbReference>
<feature type="region of interest" description="Disordered" evidence="8">
    <location>
        <begin position="277"/>
        <end position="308"/>
    </location>
</feature>
<dbReference type="SMART" id="SM01249">
    <property type="entry name" value="KASH"/>
    <property type="match status" value="1"/>
</dbReference>
<feature type="compositionally biased region" description="Low complexity" evidence="8">
    <location>
        <begin position="10"/>
        <end position="20"/>
    </location>
</feature>
<evidence type="ECO:0000256" key="6">
    <source>
        <dbReference type="ARBA" id="ARBA00023242"/>
    </source>
</evidence>
<dbReference type="PROSITE" id="PS51049">
    <property type="entry name" value="KASH"/>
    <property type="match status" value="1"/>
</dbReference>
<feature type="region of interest" description="Disordered" evidence="8">
    <location>
        <begin position="99"/>
        <end position="120"/>
    </location>
</feature>
<gene>
    <name evidence="10" type="ORF">MENT_LOCUS14124</name>
</gene>
<dbReference type="GO" id="GO:0007097">
    <property type="term" value="P:nuclear migration"/>
    <property type="evidence" value="ECO:0007669"/>
    <property type="project" value="TreeGrafter"/>
</dbReference>
<comment type="subcellular location">
    <subcellularLocation>
        <location evidence="1">Nucleus membrane</location>
    </subcellularLocation>
</comment>
<evidence type="ECO:0000256" key="7">
    <source>
        <dbReference type="PROSITE-ProRule" id="PRU00385"/>
    </source>
</evidence>
<dbReference type="PANTHER" id="PTHR21524:SF5">
    <property type="entry name" value="SPECTRIN REPEAT CONTAINING NUCLEAR ENVELOPE PROTEIN 2"/>
    <property type="match status" value="1"/>
</dbReference>
<dbReference type="GO" id="GO:0019894">
    <property type="term" value="F:kinesin binding"/>
    <property type="evidence" value="ECO:0007669"/>
    <property type="project" value="TreeGrafter"/>
</dbReference>
<proteinExistence type="inferred from homology"/>
<evidence type="ECO:0000256" key="4">
    <source>
        <dbReference type="ARBA" id="ARBA00022989"/>
    </source>
</evidence>
<comment type="similarity">
    <text evidence="2">Belongs to the nesprin family.</text>
</comment>
<evidence type="ECO:0000256" key="8">
    <source>
        <dbReference type="SAM" id="MobiDB-lite"/>
    </source>
</evidence>
<feature type="region of interest" description="Disordered" evidence="8">
    <location>
        <begin position="1"/>
        <end position="70"/>
    </location>
</feature>
<protein>
    <recommendedName>
        <fullName evidence="9">KASH domain-containing protein</fullName>
    </recommendedName>
</protein>
<evidence type="ECO:0000256" key="3">
    <source>
        <dbReference type="ARBA" id="ARBA00022692"/>
    </source>
</evidence>
<dbReference type="GO" id="GO:0006997">
    <property type="term" value="P:nucleus organization"/>
    <property type="evidence" value="ECO:0007669"/>
    <property type="project" value="TreeGrafter"/>
</dbReference>
<feature type="compositionally biased region" description="Basic and acidic residues" evidence="8">
    <location>
        <begin position="44"/>
        <end position="70"/>
    </location>
</feature>
<dbReference type="OrthoDB" id="6618337at2759"/>
<keyword evidence="5 7" id="KW-0472">Membrane</keyword>
<keyword evidence="3 7" id="KW-0812">Transmembrane</keyword>
<evidence type="ECO:0000256" key="2">
    <source>
        <dbReference type="ARBA" id="ARBA00008619"/>
    </source>
</evidence>
<keyword evidence="6" id="KW-0539">Nucleus</keyword>
<feature type="compositionally biased region" description="Basic and acidic residues" evidence="8">
    <location>
        <begin position="25"/>
        <end position="37"/>
    </location>
</feature>
<comment type="caution">
    <text evidence="10">The sequence shown here is derived from an EMBL/GenBank/DDBJ whole genome shotgun (WGS) entry which is preliminary data.</text>
</comment>
<reference evidence="10 11" key="1">
    <citation type="submission" date="2020-08" db="EMBL/GenBank/DDBJ databases">
        <authorList>
            <person name="Koutsovoulos G."/>
            <person name="Danchin GJ E."/>
        </authorList>
    </citation>
    <scope>NUCLEOTIDE SEQUENCE [LARGE SCALE GENOMIC DNA]</scope>
</reference>
<evidence type="ECO:0000313" key="10">
    <source>
        <dbReference type="EMBL" id="CAD2160191.1"/>
    </source>
</evidence>